<dbReference type="Proteomes" id="UP000038009">
    <property type="component" value="Unassembled WGS sequence"/>
</dbReference>
<accession>A0A0N0P6E4</accession>
<evidence type="ECO:0000313" key="2">
    <source>
        <dbReference type="EMBL" id="KPI87057.1"/>
    </source>
</evidence>
<dbReference type="AlphaFoldDB" id="A0A0N0P6E4"/>
<proteinExistence type="predicted"/>
<keyword evidence="1" id="KW-0472">Membrane</keyword>
<dbReference type="EMBL" id="LJSK01000104">
    <property type="protein sequence ID" value="KPI87057.1"/>
    <property type="molecule type" value="Genomic_DNA"/>
</dbReference>
<gene>
    <name evidence="2" type="ORF">ABL78_3869</name>
</gene>
<keyword evidence="1" id="KW-1133">Transmembrane helix</keyword>
<keyword evidence="1" id="KW-0812">Transmembrane</keyword>
<feature type="transmembrane region" description="Helical" evidence="1">
    <location>
        <begin position="50"/>
        <end position="75"/>
    </location>
</feature>
<dbReference type="VEuPathDB" id="TriTrypDB:Lsey_0104_0170"/>
<evidence type="ECO:0000256" key="1">
    <source>
        <dbReference type="SAM" id="Phobius"/>
    </source>
</evidence>
<evidence type="ECO:0000313" key="3">
    <source>
        <dbReference type="Proteomes" id="UP000038009"/>
    </source>
</evidence>
<sequence length="96" mass="10786">MTTAGPNGGHMYTLRLPSGDHHSCDFGILKLILLLVPYRLSVATPWLRQFVLPFNASLLTVLENLVVLMLVVSLTHSLHRWRFSKNVKATTFCCCC</sequence>
<protein>
    <submittedName>
        <fullName evidence="2">Uncharacterized protein</fullName>
    </submittedName>
</protein>
<name>A0A0N0P6E4_LEPSE</name>
<keyword evidence="3" id="KW-1185">Reference proteome</keyword>
<reference evidence="2 3" key="1">
    <citation type="journal article" date="2015" name="PLoS Pathog.">
        <title>Leptomonas seymouri: Adaptations to the Dixenous Life Cycle Analyzed by Genome Sequencing, Transcriptome Profiling and Co-infection with Leishmania donovani.</title>
        <authorList>
            <person name="Kraeva N."/>
            <person name="Butenko A."/>
            <person name="Hlavacova J."/>
            <person name="Kostygov A."/>
            <person name="Myskova J."/>
            <person name="Grybchuk D."/>
            <person name="Lestinova T."/>
            <person name="Votypka J."/>
            <person name="Volf P."/>
            <person name="Opperdoes F."/>
            <person name="Flegontov P."/>
            <person name="Lukes J."/>
            <person name="Yurchenko V."/>
        </authorList>
    </citation>
    <scope>NUCLEOTIDE SEQUENCE [LARGE SCALE GENOMIC DNA]</scope>
    <source>
        <strain evidence="2 3">ATCC 30220</strain>
    </source>
</reference>
<comment type="caution">
    <text evidence="2">The sequence shown here is derived from an EMBL/GenBank/DDBJ whole genome shotgun (WGS) entry which is preliminary data.</text>
</comment>
<organism evidence="2 3">
    <name type="scientific">Leptomonas seymouri</name>
    <dbReference type="NCBI Taxonomy" id="5684"/>
    <lineage>
        <taxon>Eukaryota</taxon>
        <taxon>Discoba</taxon>
        <taxon>Euglenozoa</taxon>
        <taxon>Kinetoplastea</taxon>
        <taxon>Metakinetoplastina</taxon>
        <taxon>Trypanosomatida</taxon>
        <taxon>Trypanosomatidae</taxon>
        <taxon>Leishmaniinae</taxon>
        <taxon>Leptomonas</taxon>
    </lineage>
</organism>